<accession>U4VIE1</accession>
<dbReference type="AlphaFoldDB" id="U4VIE1"/>
<feature type="transmembrane region" description="Helical" evidence="4">
    <location>
        <begin position="60"/>
        <end position="82"/>
    </location>
</feature>
<keyword evidence="2 4" id="KW-1133">Transmembrane helix</keyword>
<keyword evidence="3 4" id="KW-0472">Membrane</keyword>
<dbReference type="Proteomes" id="UP000016842">
    <property type="component" value="Unassembled WGS sequence"/>
</dbReference>
<feature type="transmembrane region" description="Helical" evidence="4">
    <location>
        <begin position="288"/>
        <end position="306"/>
    </location>
</feature>
<dbReference type="PANTHER" id="PTHR23521">
    <property type="entry name" value="TRANSPORTER MFS SUPERFAMILY"/>
    <property type="match status" value="1"/>
</dbReference>
<organism evidence="6 7">
    <name type="scientific">Brucella intermedia 229E</name>
    <dbReference type="NCBI Taxonomy" id="1337887"/>
    <lineage>
        <taxon>Bacteria</taxon>
        <taxon>Pseudomonadati</taxon>
        <taxon>Pseudomonadota</taxon>
        <taxon>Alphaproteobacteria</taxon>
        <taxon>Hyphomicrobiales</taxon>
        <taxon>Brucellaceae</taxon>
        <taxon>Brucella/Ochrobactrum group</taxon>
        <taxon>Brucella</taxon>
    </lineage>
</organism>
<feature type="domain" description="Major facilitator superfamily (MFS) profile" evidence="5">
    <location>
        <begin position="28"/>
        <end position="404"/>
    </location>
</feature>
<protein>
    <submittedName>
        <fullName evidence="6">Multidrug ABC transporter ATPase</fullName>
    </submittedName>
</protein>
<sequence length="404" mass="42498">MNQEIQSADLVPQEPGGGPAEGQLHWRSLAAAIATISAVGAAIGLGIPLLSVLLESRGHSASLIGANTAVAGLASIVAAPLAAPIAARLGVVKAIFLMLVIGSGGAFLGFHFFQPLWAWFALRIVLHFALTVLFVLSEYWINASAPPEKRGLVLGIYSTSLSLGFALGPWLFSKIGSTGGLPFYVGFAIIMIALIPVAIAWRDSPDFEEGEHVPFLPFIFAVPTATMAVFVFGAVETGGFALFPVFGARIGYPEADAALLLTMIGLGNVLMQIPLGIVSDRISDRRKLLLFCATTGLIGMIALPYLMQHWYLMAGILFLWGGVVAGLYTIGLAHLGSELTGRELASANAAFVFCYAIGMLAGPQAVGVGMDMMGPKGFPMTLGVFFAAYALFAAGRLLLRKKRA</sequence>
<dbReference type="InterPro" id="IPR011701">
    <property type="entry name" value="MFS"/>
</dbReference>
<name>U4VIE1_9HYPH</name>
<comment type="caution">
    <text evidence="6">The sequence shown here is derived from an EMBL/GenBank/DDBJ whole genome shotgun (WGS) entry which is preliminary data.</text>
</comment>
<dbReference type="Pfam" id="PF07690">
    <property type="entry name" value="MFS_1"/>
    <property type="match status" value="1"/>
</dbReference>
<dbReference type="PROSITE" id="PS50850">
    <property type="entry name" value="MFS"/>
    <property type="match status" value="1"/>
</dbReference>
<dbReference type="InterPro" id="IPR036259">
    <property type="entry name" value="MFS_trans_sf"/>
</dbReference>
<dbReference type="InterPro" id="IPR047200">
    <property type="entry name" value="MFS_YcaD-like"/>
</dbReference>
<feature type="transmembrane region" description="Helical" evidence="4">
    <location>
        <begin position="94"/>
        <end position="113"/>
    </location>
</feature>
<feature type="transmembrane region" description="Helical" evidence="4">
    <location>
        <begin position="29"/>
        <end position="54"/>
    </location>
</feature>
<dbReference type="EMBL" id="ASXJ01000069">
    <property type="protein sequence ID" value="ERM02662.1"/>
    <property type="molecule type" value="Genomic_DNA"/>
</dbReference>
<dbReference type="SUPFAM" id="SSF103473">
    <property type="entry name" value="MFS general substrate transporter"/>
    <property type="match status" value="1"/>
</dbReference>
<dbReference type="Gene3D" id="1.20.1250.20">
    <property type="entry name" value="MFS general substrate transporter like domains"/>
    <property type="match status" value="2"/>
</dbReference>
<keyword evidence="1 4" id="KW-0812">Transmembrane</keyword>
<feature type="transmembrane region" description="Helical" evidence="4">
    <location>
        <begin position="119"/>
        <end position="140"/>
    </location>
</feature>
<evidence type="ECO:0000256" key="4">
    <source>
        <dbReference type="SAM" id="Phobius"/>
    </source>
</evidence>
<dbReference type="GO" id="GO:0022857">
    <property type="term" value="F:transmembrane transporter activity"/>
    <property type="evidence" value="ECO:0007669"/>
    <property type="project" value="InterPro"/>
</dbReference>
<feature type="transmembrane region" description="Helical" evidence="4">
    <location>
        <begin position="152"/>
        <end position="171"/>
    </location>
</feature>
<gene>
    <name evidence="6" type="ORF">Q644_15450</name>
</gene>
<feature type="transmembrane region" description="Helical" evidence="4">
    <location>
        <begin position="255"/>
        <end position="276"/>
    </location>
</feature>
<evidence type="ECO:0000256" key="2">
    <source>
        <dbReference type="ARBA" id="ARBA00022989"/>
    </source>
</evidence>
<feature type="transmembrane region" description="Helical" evidence="4">
    <location>
        <begin position="183"/>
        <end position="201"/>
    </location>
</feature>
<feature type="transmembrane region" description="Helical" evidence="4">
    <location>
        <begin position="213"/>
        <end position="235"/>
    </location>
</feature>
<evidence type="ECO:0000313" key="6">
    <source>
        <dbReference type="EMBL" id="ERM02662.1"/>
    </source>
</evidence>
<dbReference type="CDD" id="cd17477">
    <property type="entry name" value="MFS_YcaD_like"/>
    <property type="match status" value="1"/>
</dbReference>
<dbReference type="GO" id="GO:0005886">
    <property type="term" value="C:plasma membrane"/>
    <property type="evidence" value="ECO:0007669"/>
    <property type="project" value="TreeGrafter"/>
</dbReference>
<dbReference type="PANTHER" id="PTHR23521:SF3">
    <property type="entry name" value="MFS TRANSPORTER"/>
    <property type="match status" value="1"/>
</dbReference>
<evidence type="ECO:0000256" key="3">
    <source>
        <dbReference type="ARBA" id="ARBA00023136"/>
    </source>
</evidence>
<proteinExistence type="predicted"/>
<feature type="transmembrane region" description="Helical" evidence="4">
    <location>
        <begin position="312"/>
        <end position="335"/>
    </location>
</feature>
<dbReference type="InterPro" id="IPR020846">
    <property type="entry name" value="MFS_dom"/>
</dbReference>
<feature type="transmembrane region" description="Helical" evidence="4">
    <location>
        <begin position="347"/>
        <end position="366"/>
    </location>
</feature>
<evidence type="ECO:0000256" key="1">
    <source>
        <dbReference type="ARBA" id="ARBA00022692"/>
    </source>
</evidence>
<reference evidence="6 7" key="1">
    <citation type="journal article" date="2014" name="FEMS Microbiol. Lett.">
        <title>Genome sequencing analysis reveals virulence-related gene content of Ochrobactrum intermedium strain 229E, a urease-positive strain isolated from the human gastric niche.</title>
        <authorList>
            <person name="Kulkarni G.J."/>
            <person name="Shetty S."/>
            <person name="Dharne M.S."/>
            <person name="Shouche Y.S."/>
        </authorList>
    </citation>
    <scope>NUCLEOTIDE SEQUENCE [LARGE SCALE GENOMIC DNA]</scope>
    <source>
        <strain evidence="6 7">229E</strain>
    </source>
</reference>
<dbReference type="PATRIC" id="fig|1337887.3.peg.1432"/>
<evidence type="ECO:0000313" key="7">
    <source>
        <dbReference type="Proteomes" id="UP000016842"/>
    </source>
</evidence>
<evidence type="ECO:0000259" key="5">
    <source>
        <dbReference type="PROSITE" id="PS50850"/>
    </source>
</evidence>
<feature type="transmembrane region" description="Helical" evidence="4">
    <location>
        <begin position="378"/>
        <end position="399"/>
    </location>
</feature>